<feature type="compositionally biased region" description="Basic and acidic residues" evidence="1">
    <location>
        <begin position="65"/>
        <end position="80"/>
    </location>
</feature>
<accession>A0A640SJI9</accession>
<protein>
    <submittedName>
        <fullName evidence="2">Uncharacterized protein</fullName>
    </submittedName>
</protein>
<evidence type="ECO:0000313" key="2">
    <source>
        <dbReference type="EMBL" id="GFE11004.1"/>
    </source>
</evidence>
<evidence type="ECO:0000256" key="1">
    <source>
        <dbReference type="SAM" id="MobiDB-lite"/>
    </source>
</evidence>
<comment type="caution">
    <text evidence="2">The sequence shown here is derived from an EMBL/GenBank/DDBJ whole genome shotgun (WGS) entry which is preliminary data.</text>
</comment>
<organism evidence="2 3">
    <name type="scientific">Streptomyces caniferus</name>
    <dbReference type="NCBI Taxonomy" id="285557"/>
    <lineage>
        <taxon>Bacteria</taxon>
        <taxon>Bacillati</taxon>
        <taxon>Actinomycetota</taxon>
        <taxon>Actinomycetes</taxon>
        <taxon>Kitasatosporales</taxon>
        <taxon>Streptomycetaceae</taxon>
        <taxon>Streptomyces</taxon>
    </lineage>
</organism>
<gene>
    <name evidence="2" type="ORF">Scani_72720</name>
</gene>
<feature type="region of interest" description="Disordered" evidence="1">
    <location>
        <begin position="32"/>
        <end position="80"/>
    </location>
</feature>
<dbReference type="EMBL" id="BLIN01000005">
    <property type="protein sequence ID" value="GFE11004.1"/>
    <property type="molecule type" value="Genomic_DNA"/>
</dbReference>
<dbReference type="Proteomes" id="UP000435837">
    <property type="component" value="Unassembled WGS sequence"/>
</dbReference>
<evidence type="ECO:0000313" key="3">
    <source>
        <dbReference type="Proteomes" id="UP000435837"/>
    </source>
</evidence>
<name>A0A640SJI9_9ACTN</name>
<feature type="compositionally biased region" description="Low complexity" evidence="1">
    <location>
        <begin position="32"/>
        <end position="46"/>
    </location>
</feature>
<sequence>MTRPLDPLHVTLSFPDFGGAFAAGVAETAACEAPDTAGPADAADAGAELRPRLSPTTARAAPAEVRARIDSPKRSRITEQ</sequence>
<dbReference type="AlphaFoldDB" id="A0A640SJI9"/>
<reference evidence="2 3" key="1">
    <citation type="submission" date="2019-12" db="EMBL/GenBank/DDBJ databases">
        <title>Whole genome shotgun sequence of Streptomyces caniferus NBRC 15389.</title>
        <authorList>
            <person name="Ichikawa N."/>
            <person name="Kimura A."/>
            <person name="Kitahashi Y."/>
            <person name="Komaki H."/>
            <person name="Tamura T."/>
        </authorList>
    </citation>
    <scope>NUCLEOTIDE SEQUENCE [LARGE SCALE GENOMIC DNA]</scope>
    <source>
        <strain evidence="2 3">NBRC 15389</strain>
    </source>
</reference>
<proteinExistence type="predicted"/>